<evidence type="ECO:0000256" key="9">
    <source>
        <dbReference type="PROSITE-ProRule" id="PRU01373"/>
    </source>
</evidence>
<keyword evidence="6 9" id="KW-0133">Cell shape</keyword>
<comment type="similarity">
    <text evidence="2">Belongs to the YkuD family.</text>
</comment>
<dbReference type="EMBL" id="FWWT01000017">
    <property type="protein sequence ID" value="SMB91054.1"/>
    <property type="molecule type" value="Genomic_DNA"/>
</dbReference>
<dbReference type="GO" id="GO:0071972">
    <property type="term" value="F:peptidoglycan L,D-transpeptidase activity"/>
    <property type="evidence" value="ECO:0007669"/>
    <property type="project" value="TreeGrafter"/>
</dbReference>
<evidence type="ECO:0000256" key="7">
    <source>
        <dbReference type="ARBA" id="ARBA00022984"/>
    </source>
</evidence>
<keyword evidence="12" id="KW-1185">Reference proteome</keyword>
<feature type="active site" description="Nucleophile" evidence="9">
    <location>
        <position position="85"/>
    </location>
</feature>
<evidence type="ECO:0000313" key="12">
    <source>
        <dbReference type="Proteomes" id="UP000192731"/>
    </source>
</evidence>
<evidence type="ECO:0000256" key="1">
    <source>
        <dbReference type="ARBA" id="ARBA00004752"/>
    </source>
</evidence>
<reference evidence="11 12" key="1">
    <citation type="submission" date="2017-04" db="EMBL/GenBank/DDBJ databases">
        <authorList>
            <person name="Afonso C.L."/>
            <person name="Miller P.J."/>
            <person name="Scott M.A."/>
            <person name="Spackman E."/>
            <person name="Goraichik I."/>
            <person name="Dimitrov K.M."/>
            <person name="Suarez D.L."/>
            <person name="Swayne D.E."/>
        </authorList>
    </citation>
    <scope>NUCLEOTIDE SEQUENCE [LARGE SCALE GENOMIC DNA]</scope>
    <source>
        <strain evidence="11 12">DSM 11270</strain>
    </source>
</reference>
<sequence>MYSITINTTARTLTVHKNGAWYRSYPVAVGKASTPTPKGTFTIVNKAINPGGPFGARWLGLSKPHYGIHGTNNPSSIGKAVSNGCVRMYNNNVIELASFIPLRTVVNII</sequence>
<dbReference type="InterPro" id="IPR005490">
    <property type="entry name" value="LD_TPept_cat_dom"/>
</dbReference>
<dbReference type="InterPro" id="IPR050979">
    <property type="entry name" value="LD-transpeptidase"/>
</dbReference>
<dbReference type="GO" id="GO:0008360">
    <property type="term" value="P:regulation of cell shape"/>
    <property type="evidence" value="ECO:0007669"/>
    <property type="project" value="UniProtKB-UniRule"/>
</dbReference>
<keyword evidence="7 9" id="KW-0573">Peptidoglycan synthesis</keyword>
<dbReference type="GO" id="GO:0016757">
    <property type="term" value="F:glycosyltransferase activity"/>
    <property type="evidence" value="ECO:0007669"/>
    <property type="project" value="UniProtKB-KW"/>
</dbReference>
<dbReference type="RefSeq" id="WP_242941950.1">
    <property type="nucleotide sequence ID" value="NZ_FWWT01000017.1"/>
</dbReference>
<dbReference type="GO" id="GO:0018104">
    <property type="term" value="P:peptidoglycan-protein cross-linking"/>
    <property type="evidence" value="ECO:0007669"/>
    <property type="project" value="TreeGrafter"/>
</dbReference>
<feature type="active site" description="Proton donor/acceptor" evidence="9">
    <location>
        <position position="69"/>
    </location>
</feature>
<dbReference type="SUPFAM" id="SSF141523">
    <property type="entry name" value="L,D-transpeptidase catalytic domain-like"/>
    <property type="match status" value="1"/>
</dbReference>
<dbReference type="PROSITE" id="PS52029">
    <property type="entry name" value="LD_TPASE"/>
    <property type="match status" value="1"/>
</dbReference>
<protein>
    <submittedName>
        <fullName evidence="11">L,D-transpeptidase catalytic domain</fullName>
    </submittedName>
</protein>
<feature type="domain" description="L,D-TPase catalytic" evidence="10">
    <location>
        <begin position="2"/>
        <end position="109"/>
    </location>
</feature>
<name>A0A1W1VDN2_DESTI</name>
<accession>A0A1W1VDN2</accession>
<dbReference type="UniPathway" id="UPA00219"/>
<evidence type="ECO:0000256" key="4">
    <source>
        <dbReference type="ARBA" id="ARBA00022679"/>
    </source>
</evidence>
<keyword evidence="5" id="KW-0378">Hydrolase</keyword>
<evidence type="ECO:0000256" key="2">
    <source>
        <dbReference type="ARBA" id="ARBA00005992"/>
    </source>
</evidence>
<evidence type="ECO:0000256" key="5">
    <source>
        <dbReference type="ARBA" id="ARBA00022801"/>
    </source>
</evidence>
<dbReference type="AlphaFoldDB" id="A0A1W1VDN2"/>
<proteinExistence type="inferred from homology"/>
<dbReference type="InterPro" id="IPR038063">
    <property type="entry name" value="Transpep_catalytic_dom"/>
</dbReference>
<evidence type="ECO:0000256" key="8">
    <source>
        <dbReference type="ARBA" id="ARBA00023316"/>
    </source>
</evidence>
<keyword evidence="4" id="KW-0808">Transferase</keyword>
<dbReference type="CDD" id="cd16913">
    <property type="entry name" value="YkuD_like"/>
    <property type="match status" value="1"/>
</dbReference>
<dbReference type="Pfam" id="PF03734">
    <property type="entry name" value="YkuD"/>
    <property type="match status" value="1"/>
</dbReference>
<dbReference type="GO" id="GO:0071555">
    <property type="term" value="P:cell wall organization"/>
    <property type="evidence" value="ECO:0007669"/>
    <property type="project" value="UniProtKB-UniRule"/>
</dbReference>
<comment type="pathway">
    <text evidence="1 9">Cell wall biogenesis; peptidoglycan biosynthesis.</text>
</comment>
<organism evidence="11 12">
    <name type="scientific">Desulfonispora thiosulfatigenes DSM 11270</name>
    <dbReference type="NCBI Taxonomy" id="656914"/>
    <lineage>
        <taxon>Bacteria</taxon>
        <taxon>Bacillati</taxon>
        <taxon>Bacillota</taxon>
        <taxon>Clostridia</taxon>
        <taxon>Eubacteriales</taxon>
        <taxon>Peptococcaceae</taxon>
        <taxon>Desulfonispora</taxon>
    </lineage>
</organism>
<evidence type="ECO:0000313" key="11">
    <source>
        <dbReference type="EMBL" id="SMB91054.1"/>
    </source>
</evidence>
<keyword evidence="3" id="KW-0328">Glycosyltransferase</keyword>
<gene>
    <name evidence="11" type="ORF">SAMN00017405_1412</name>
</gene>
<dbReference type="Proteomes" id="UP000192731">
    <property type="component" value="Unassembled WGS sequence"/>
</dbReference>
<evidence type="ECO:0000256" key="3">
    <source>
        <dbReference type="ARBA" id="ARBA00022676"/>
    </source>
</evidence>
<evidence type="ECO:0000259" key="10">
    <source>
        <dbReference type="PROSITE" id="PS52029"/>
    </source>
</evidence>
<keyword evidence="8 9" id="KW-0961">Cell wall biogenesis/degradation</keyword>
<dbReference type="GO" id="GO:0005576">
    <property type="term" value="C:extracellular region"/>
    <property type="evidence" value="ECO:0007669"/>
    <property type="project" value="TreeGrafter"/>
</dbReference>
<evidence type="ECO:0000256" key="6">
    <source>
        <dbReference type="ARBA" id="ARBA00022960"/>
    </source>
</evidence>
<dbReference type="PANTHER" id="PTHR30582">
    <property type="entry name" value="L,D-TRANSPEPTIDASE"/>
    <property type="match status" value="1"/>
</dbReference>
<dbReference type="Gene3D" id="2.40.440.10">
    <property type="entry name" value="L,D-transpeptidase catalytic domain-like"/>
    <property type="match status" value="1"/>
</dbReference>
<dbReference type="PANTHER" id="PTHR30582:SF24">
    <property type="entry name" value="L,D-TRANSPEPTIDASE ERFK_SRFK-RELATED"/>
    <property type="match status" value="1"/>
</dbReference>